<dbReference type="Gene3D" id="1.10.3680.10">
    <property type="entry name" value="TerB-like"/>
    <property type="match status" value="1"/>
</dbReference>
<dbReference type="SUPFAM" id="SSF158682">
    <property type="entry name" value="TerB-like"/>
    <property type="match status" value="1"/>
</dbReference>
<reference evidence="3" key="1">
    <citation type="journal article" date="2019" name="Int. J. Syst. Evol. Microbiol.">
        <title>The Global Catalogue of Microorganisms (GCM) 10K type strain sequencing project: providing services to taxonomists for standard genome sequencing and annotation.</title>
        <authorList>
            <consortium name="The Broad Institute Genomics Platform"/>
            <consortium name="The Broad Institute Genome Sequencing Center for Infectious Disease"/>
            <person name="Wu L."/>
            <person name="Ma J."/>
        </authorList>
    </citation>
    <scope>NUCLEOTIDE SEQUENCE [LARGE SCALE GENOMIC DNA]</scope>
    <source>
        <strain evidence="3">JCM 18326</strain>
    </source>
</reference>
<dbReference type="RefSeq" id="WP_345368438.1">
    <property type="nucleotide sequence ID" value="NZ_BAABJX010000002.1"/>
</dbReference>
<dbReference type="EMBL" id="BAABJX010000002">
    <property type="protein sequence ID" value="GAA4820331.1"/>
    <property type="molecule type" value="Genomic_DNA"/>
</dbReference>
<name>A0ABP9CVI4_9BACT</name>
<accession>A0ABP9CVI4</accession>
<evidence type="ECO:0000313" key="3">
    <source>
        <dbReference type="Proteomes" id="UP001500298"/>
    </source>
</evidence>
<feature type="domain" description="Co-chaperone DjlA N-terminal" evidence="1">
    <location>
        <begin position="55"/>
        <end position="157"/>
    </location>
</feature>
<gene>
    <name evidence="2" type="ORF">GCM10023331_00890</name>
</gene>
<organism evidence="2 3">
    <name type="scientific">Algivirga pacifica</name>
    <dbReference type="NCBI Taxonomy" id="1162670"/>
    <lineage>
        <taxon>Bacteria</taxon>
        <taxon>Pseudomonadati</taxon>
        <taxon>Bacteroidota</taxon>
        <taxon>Cytophagia</taxon>
        <taxon>Cytophagales</taxon>
        <taxon>Flammeovirgaceae</taxon>
        <taxon>Algivirga</taxon>
    </lineage>
</organism>
<proteinExistence type="predicted"/>
<dbReference type="Pfam" id="PF05099">
    <property type="entry name" value="TerB"/>
    <property type="match status" value="1"/>
</dbReference>
<protein>
    <recommendedName>
        <fullName evidence="1">Co-chaperone DjlA N-terminal domain-containing protein</fullName>
    </recommendedName>
</protein>
<dbReference type="InterPro" id="IPR007791">
    <property type="entry name" value="DjlA_N"/>
</dbReference>
<dbReference type="InterPro" id="IPR029024">
    <property type="entry name" value="TerB-like"/>
</dbReference>
<evidence type="ECO:0000259" key="1">
    <source>
        <dbReference type="Pfam" id="PF05099"/>
    </source>
</evidence>
<sequence length="169" mass="20049">MSTKSLIDSLLDNLDKFRNQFQSVDFLSTQREDTQHFSLSMFEQAEAWEYTRLQVLINLACIDHYLSEEEDSFLHVLIENSALQAVHQDLLRQQLRQVHITEVDLFPFRRLSLEERIGLIVEMFAVARKDDQVTTRELVYIQYIMTELHVESTQLKRFGYEEQTIEFGI</sequence>
<keyword evidence="3" id="KW-1185">Reference proteome</keyword>
<evidence type="ECO:0000313" key="2">
    <source>
        <dbReference type="EMBL" id="GAA4820331.1"/>
    </source>
</evidence>
<dbReference type="Proteomes" id="UP001500298">
    <property type="component" value="Unassembled WGS sequence"/>
</dbReference>
<comment type="caution">
    <text evidence="2">The sequence shown here is derived from an EMBL/GenBank/DDBJ whole genome shotgun (WGS) entry which is preliminary data.</text>
</comment>